<dbReference type="EMBL" id="JAOF01000001">
    <property type="protein sequence ID" value="EUA45575.1"/>
    <property type="molecule type" value="Genomic_DNA"/>
</dbReference>
<dbReference type="Proteomes" id="UP000020103">
    <property type="component" value="Unassembled WGS sequence"/>
</dbReference>
<dbReference type="AlphaFoldDB" id="A0A829PYU5"/>
<comment type="caution">
    <text evidence="1">The sequence shown here is derived from an EMBL/GenBank/DDBJ whole genome shotgun (WGS) entry which is preliminary data.</text>
</comment>
<reference evidence="1 2" key="1">
    <citation type="submission" date="2013-12" db="EMBL/GenBank/DDBJ databases">
        <authorList>
            <person name="Madinger N."/>
            <person name="Lenaerts A."/>
            <person name="Ordway D."/>
            <person name="DeGroote M.A."/>
            <person name="Parker T."/>
            <person name="Sizemore C."/>
            <person name="Tallon L.J."/>
            <person name="Sadzewicz L.K."/>
            <person name="Sengamalay N."/>
            <person name="Fraser C.M."/>
            <person name="Hine E."/>
            <person name="Shefchek K.A."/>
            <person name="Das S.P."/>
            <person name="Tettelin H."/>
        </authorList>
    </citation>
    <scope>NUCLEOTIDE SEQUENCE [LARGE SCALE GENOMIC DNA]</scope>
    <source>
        <strain evidence="1 2">21</strain>
    </source>
</reference>
<evidence type="ECO:0000313" key="2">
    <source>
        <dbReference type="Proteomes" id="UP000020103"/>
    </source>
</evidence>
<sequence length="44" mass="4926">MCGHPAAVLPDITGPRRLRYLTRNMEMTAIIRAIGELAREWSGT</sequence>
<protein>
    <submittedName>
        <fullName evidence="1">Uncharacterized protein</fullName>
    </submittedName>
</protein>
<accession>A0A829PYU5</accession>
<gene>
    <name evidence="1" type="ORF">I543_4236</name>
</gene>
<organism evidence="1 2">
    <name type="scientific">Mycobacteroides abscessus 21</name>
    <dbReference type="NCBI Taxonomy" id="1299324"/>
    <lineage>
        <taxon>Bacteria</taxon>
        <taxon>Bacillati</taxon>
        <taxon>Actinomycetota</taxon>
        <taxon>Actinomycetes</taxon>
        <taxon>Mycobacteriales</taxon>
        <taxon>Mycobacteriaceae</taxon>
        <taxon>Mycobacteroides</taxon>
        <taxon>Mycobacteroides abscessus</taxon>
    </lineage>
</organism>
<evidence type="ECO:0000313" key="1">
    <source>
        <dbReference type="EMBL" id="EUA45575.1"/>
    </source>
</evidence>
<name>A0A829PYU5_9MYCO</name>
<proteinExistence type="predicted"/>